<dbReference type="Pfam" id="PF00501">
    <property type="entry name" value="AMP-binding"/>
    <property type="match status" value="1"/>
</dbReference>
<dbReference type="InterPro" id="IPR000873">
    <property type="entry name" value="AMP-dep_synth/lig_dom"/>
</dbReference>
<dbReference type="InterPro" id="IPR042099">
    <property type="entry name" value="ANL_N_sf"/>
</dbReference>
<organism evidence="3">
    <name type="scientific">Nocardia globerula</name>
    <dbReference type="NCBI Taxonomy" id="1818"/>
    <lineage>
        <taxon>Bacteria</taxon>
        <taxon>Bacillati</taxon>
        <taxon>Actinomycetota</taxon>
        <taxon>Actinomycetes</taxon>
        <taxon>Mycobacteriales</taxon>
        <taxon>Nocardiaceae</taxon>
        <taxon>Nocardia</taxon>
    </lineage>
</organism>
<dbReference type="PANTHER" id="PTHR43201">
    <property type="entry name" value="ACYL-COA SYNTHETASE"/>
    <property type="match status" value="1"/>
</dbReference>
<sequence>MKGLSGSMCTAEVISDLSELWYREGFHTHRSWVDVLLEKCAENALTRIVYVGADGAQSETTVGEIYSAAEDVASALRGYGIGSGDSVAVQLPSCFEASVAYVAVLLAGAVLVPIVHVYGPNEVQFILEQSEAKLFIQPNQWRSINYGDRVGDYRDIVTLERIVVVGDDGPDGCLAWSDLSTHATYTAPAVDADDIALLIYTSGTTAAPKGVQHSHNSLLSEVRSASRYLRGRDDSVQLVSFPPGHIAGVSSVLRPLVHGWNAVYMQMWDPELAVELISSHRVTATGGTPFHLAGILDVEGVADKLTTLSDFLIGASTVPEDLVRRAQRVGIATFRCYGSTEHPTATSGCADDPEDARLGTDGAPMDGVRVRVVDELGIDVPVGGDGEIILRGPDQFVGYRDSSLNAEAFTEDGWMRTGDLGHLDVDGRLTITDRMKDVVIRAGETMSSGQIEDVLVTHPAIREGAIVAAADERYGEVVAAVVVLSPGMKLELAGLREHFAASGLARVKTPERLVVVDELPRTALGKIRKAELRSAHFT</sequence>
<accession>A0A652YHP2</accession>
<dbReference type="Gene3D" id="3.40.50.12780">
    <property type="entry name" value="N-terminal domain of ligase-like"/>
    <property type="match status" value="1"/>
</dbReference>
<feature type="domain" description="AMP-dependent synthetase/ligase" evidence="1">
    <location>
        <begin position="40"/>
        <end position="399"/>
    </location>
</feature>
<dbReference type="PANTHER" id="PTHR43201:SF32">
    <property type="entry name" value="2-SUCCINYLBENZOATE--COA LIGASE, CHLOROPLASTIC_PEROXISOMAL"/>
    <property type="match status" value="1"/>
</dbReference>
<evidence type="ECO:0000259" key="2">
    <source>
        <dbReference type="Pfam" id="PF13193"/>
    </source>
</evidence>
<name>A0A652YHP2_NOCGL</name>
<dbReference type="Gene3D" id="3.30.300.30">
    <property type="match status" value="1"/>
</dbReference>
<dbReference type="GO" id="GO:0006631">
    <property type="term" value="P:fatty acid metabolic process"/>
    <property type="evidence" value="ECO:0007669"/>
    <property type="project" value="TreeGrafter"/>
</dbReference>
<proteinExistence type="predicted"/>
<evidence type="ECO:0000313" key="3">
    <source>
        <dbReference type="EMBL" id="TYQ00650.1"/>
    </source>
</evidence>
<gene>
    <name evidence="3" type="ORF">FNL38_11316</name>
</gene>
<dbReference type="Pfam" id="PF13193">
    <property type="entry name" value="AMP-binding_C"/>
    <property type="match status" value="1"/>
</dbReference>
<dbReference type="AlphaFoldDB" id="A0A652YHP2"/>
<protein>
    <submittedName>
        <fullName evidence="3">Acyl-CoA synthetase (AMP-forming)/AMP-acid ligase II</fullName>
    </submittedName>
</protein>
<keyword evidence="3" id="KW-0436">Ligase</keyword>
<dbReference type="GO" id="GO:0031956">
    <property type="term" value="F:medium-chain fatty acid-CoA ligase activity"/>
    <property type="evidence" value="ECO:0007669"/>
    <property type="project" value="TreeGrafter"/>
</dbReference>
<feature type="domain" description="AMP-binding enzyme C-terminal" evidence="2">
    <location>
        <begin position="450"/>
        <end position="526"/>
    </location>
</feature>
<dbReference type="SUPFAM" id="SSF56801">
    <property type="entry name" value="Acetyl-CoA synthetase-like"/>
    <property type="match status" value="1"/>
</dbReference>
<reference evidence="3" key="1">
    <citation type="submission" date="2019-07" db="EMBL/GenBank/DDBJ databases">
        <title>Genomic Encyclopedia of Type Strains, Phase IV (KMG-IV): sequencing the most valuable type-strain genomes for metagenomic binning, comparative biology and taxonomic classification.</title>
        <authorList>
            <person name="Goeker M."/>
        </authorList>
    </citation>
    <scope>NUCLEOTIDE SEQUENCE</scope>
    <source>
        <strain evidence="3">DSM 44596</strain>
    </source>
</reference>
<dbReference type="InterPro" id="IPR025110">
    <property type="entry name" value="AMP-bd_C"/>
</dbReference>
<comment type="caution">
    <text evidence="3">The sequence shown here is derived from an EMBL/GenBank/DDBJ whole genome shotgun (WGS) entry which is preliminary data.</text>
</comment>
<evidence type="ECO:0000259" key="1">
    <source>
        <dbReference type="Pfam" id="PF00501"/>
    </source>
</evidence>
<dbReference type="InterPro" id="IPR045851">
    <property type="entry name" value="AMP-bd_C_sf"/>
</dbReference>
<dbReference type="EMBL" id="VNIQ01000013">
    <property type="protein sequence ID" value="TYQ00650.1"/>
    <property type="molecule type" value="Genomic_DNA"/>
</dbReference>